<keyword evidence="2" id="KW-0012">Acyltransferase</keyword>
<evidence type="ECO:0000313" key="6">
    <source>
        <dbReference type="EMBL" id="CAE8690927.1"/>
    </source>
</evidence>
<evidence type="ECO:0000256" key="1">
    <source>
        <dbReference type="ARBA" id="ARBA00022679"/>
    </source>
</evidence>
<organism evidence="6 7">
    <name type="scientific">Polarella glacialis</name>
    <name type="common">Dinoflagellate</name>
    <dbReference type="NCBI Taxonomy" id="89957"/>
    <lineage>
        <taxon>Eukaryota</taxon>
        <taxon>Sar</taxon>
        <taxon>Alveolata</taxon>
        <taxon>Dinophyceae</taxon>
        <taxon>Suessiales</taxon>
        <taxon>Suessiaceae</taxon>
        <taxon>Polarella</taxon>
    </lineage>
</organism>
<feature type="compositionally biased region" description="Acidic residues" evidence="3">
    <location>
        <begin position="325"/>
        <end position="335"/>
    </location>
</feature>
<keyword evidence="1" id="KW-0808">Transferase</keyword>
<protein>
    <recommendedName>
        <fullName evidence="5">Phospholipid/glycerol acyltransferase domain-containing protein</fullName>
    </recommendedName>
</protein>
<dbReference type="PANTHER" id="PTHR10434:SF48">
    <property type="entry name" value="PUTATIVE-RELATED"/>
    <property type="match status" value="1"/>
</dbReference>
<proteinExistence type="predicted"/>
<dbReference type="CDD" id="cd07989">
    <property type="entry name" value="LPLAT_AGPAT-like"/>
    <property type="match status" value="1"/>
</dbReference>
<evidence type="ECO:0000256" key="4">
    <source>
        <dbReference type="SAM" id="Phobius"/>
    </source>
</evidence>
<dbReference type="EMBL" id="CAJNNW010027342">
    <property type="protein sequence ID" value="CAE8690927.1"/>
    <property type="molecule type" value="Genomic_DNA"/>
</dbReference>
<dbReference type="Pfam" id="PF01553">
    <property type="entry name" value="Acyltransferase"/>
    <property type="match status" value="1"/>
</dbReference>
<dbReference type="InterPro" id="IPR002123">
    <property type="entry name" value="Plipid/glycerol_acylTrfase"/>
</dbReference>
<keyword evidence="4" id="KW-0472">Membrane</keyword>
<gene>
    <name evidence="6" type="ORF">PGLA2088_LOCUS27171</name>
</gene>
<name>A0A813JWT5_POLGL</name>
<sequence length="347" mass="38329">MGAMLGGLCQASYGVCMMVNMVCAAGMMKLIGLLPLSKNLSQGLALMLTQAAWSFAIFCAPWMRCTSNDQTADEWALIQQKMAEVDAEVAAGKSDARPLMILANHMCFFDTLLSVAKMPSRVLWRCRTYMDASLFNLPILSTMCRSIGHYPVYFSSKTDGVFTVDKEKNEIEDKKVNLHLNSGGWLCFFPEGQMNSEPDTLLPFRFGGMKKALQFDARLVAFVASGSTSVWPKKCKIGGLPGSVKYSMRIIAPDGCKAFLAELRTQKDLPEEDKKMEDHELLAKHARLRMQAQYDELKQALAGGKSKKVDCLSGPLEACAKEGESAAEGEDEVWDMDWNSLDCPPPK</sequence>
<feature type="transmembrane region" description="Helical" evidence="4">
    <location>
        <begin position="12"/>
        <end position="31"/>
    </location>
</feature>
<dbReference type="GO" id="GO:0003841">
    <property type="term" value="F:1-acylglycerol-3-phosphate O-acyltransferase activity"/>
    <property type="evidence" value="ECO:0007669"/>
    <property type="project" value="TreeGrafter"/>
</dbReference>
<feature type="non-terminal residue" evidence="6">
    <location>
        <position position="347"/>
    </location>
</feature>
<evidence type="ECO:0000259" key="5">
    <source>
        <dbReference type="SMART" id="SM00563"/>
    </source>
</evidence>
<dbReference type="AlphaFoldDB" id="A0A813JWT5"/>
<accession>A0A813JWT5</accession>
<reference evidence="6" key="1">
    <citation type="submission" date="2021-02" db="EMBL/GenBank/DDBJ databases">
        <authorList>
            <person name="Dougan E. K."/>
            <person name="Rhodes N."/>
            <person name="Thang M."/>
            <person name="Chan C."/>
        </authorList>
    </citation>
    <scope>NUCLEOTIDE SEQUENCE</scope>
</reference>
<evidence type="ECO:0000256" key="2">
    <source>
        <dbReference type="ARBA" id="ARBA00023315"/>
    </source>
</evidence>
<dbReference type="GO" id="GO:0005783">
    <property type="term" value="C:endoplasmic reticulum"/>
    <property type="evidence" value="ECO:0007669"/>
    <property type="project" value="TreeGrafter"/>
</dbReference>
<dbReference type="PANTHER" id="PTHR10434">
    <property type="entry name" value="1-ACYL-SN-GLYCEROL-3-PHOSPHATE ACYLTRANSFERASE"/>
    <property type="match status" value="1"/>
</dbReference>
<evidence type="ECO:0000313" key="7">
    <source>
        <dbReference type="Proteomes" id="UP000626109"/>
    </source>
</evidence>
<feature type="region of interest" description="Disordered" evidence="3">
    <location>
        <begin position="322"/>
        <end position="347"/>
    </location>
</feature>
<dbReference type="SUPFAM" id="SSF69593">
    <property type="entry name" value="Glycerol-3-phosphate (1)-acyltransferase"/>
    <property type="match status" value="1"/>
</dbReference>
<feature type="domain" description="Phospholipid/glycerol acyltransferase" evidence="5">
    <location>
        <begin position="99"/>
        <end position="227"/>
    </location>
</feature>
<dbReference type="Proteomes" id="UP000626109">
    <property type="component" value="Unassembled WGS sequence"/>
</dbReference>
<keyword evidence="4" id="KW-1133">Transmembrane helix</keyword>
<evidence type="ECO:0000256" key="3">
    <source>
        <dbReference type="SAM" id="MobiDB-lite"/>
    </source>
</evidence>
<dbReference type="GO" id="GO:0006654">
    <property type="term" value="P:phosphatidic acid biosynthetic process"/>
    <property type="evidence" value="ECO:0007669"/>
    <property type="project" value="TreeGrafter"/>
</dbReference>
<comment type="caution">
    <text evidence="6">The sequence shown here is derived from an EMBL/GenBank/DDBJ whole genome shotgun (WGS) entry which is preliminary data.</text>
</comment>
<keyword evidence="4" id="KW-0812">Transmembrane</keyword>
<dbReference type="SMART" id="SM00563">
    <property type="entry name" value="PlsC"/>
    <property type="match status" value="1"/>
</dbReference>